<evidence type="ECO:0000313" key="1">
    <source>
        <dbReference type="EMBL" id="MPC92535.1"/>
    </source>
</evidence>
<dbReference type="AlphaFoldDB" id="A0A5B7JD02"/>
<reference evidence="1 2" key="1">
    <citation type="submission" date="2019-05" db="EMBL/GenBank/DDBJ databases">
        <title>Another draft genome of Portunus trituberculatus and its Hox gene families provides insights of decapod evolution.</title>
        <authorList>
            <person name="Jeong J.-H."/>
            <person name="Song I."/>
            <person name="Kim S."/>
            <person name="Choi T."/>
            <person name="Kim D."/>
            <person name="Ryu S."/>
            <person name="Kim W."/>
        </authorList>
    </citation>
    <scope>NUCLEOTIDE SEQUENCE [LARGE SCALE GENOMIC DNA]</scope>
    <source>
        <tissue evidence="1">Muscle</tissue>
    </source>
</reference>
<keyword evidence="2" id="KW-1185">Reference proteome</keyword>
<evidence type="ECO:0000313" key="2">
    <source>
        <dbReference type="Proteomes" id="UP000324222"/>
    </source>
</evidence>
<dbReference type="EMBL" id="VSRR010091613">
    <property type="protein sequence ID" value="MPC92535.1"/>
    <property type="molecule type" value="Genomic_DNA"/>
</dbReference>
<accession>A0A5B7JD02</accession>
<gene>
    <name evidence="1" type="ORF">E2C01_087628</name>
</gene>
<sequence>MRKKRISKYGPKTRHILCEEAPTVLRYGKYAGDRILPLTTTGCTTTTTNTKLVNAPVTANHFLRHLSTPAEYQQAFIGF</sequence>
<name>A0A5B7JD02_PORTR</name>
<organism evidence="1 2">
    <name type="scientific">Portunus trituberculatus</name>
    <name type="common">Swimming crab</name>
    <name type="synonym">Neptunus trituberculatus</name>
    <dbReference type="NCBI Taxonomy" id="210409"/>
    <lineage>
        <taxon>Eukaryota</taxon>
        <taxon>Metazoa</taxon>
        <taxon>Ecdysozoa</taxon>
        <taxon>Arthropoda</taxon>
        <taxon>Crustacea</taxon>
        <taxon>Multicrustacea</taxon>
        <taxon>Malacostraca</taxon>
        <taxon>Eumalacostraca</taxon>
        <taxon>Eucarida</taxon>
        <taxon>Decapoda</taxon>
        <taxon>Pleocyemata</taxon>
        <taxon>Brachyura</taxon>
        <taxon>Eubrachyura</taxon>
        <taxon>Portunoidea</taxon>
        <taxon>Portunidae</taxon>
        <taxon>Portuninae</taxon>
        <taxon>Portunus</taxon>
    </lineage>
</organism>
<protein>
    <submittedName>
        <fullName evidence="1">Uncharacterized protein</fullName>
    </submittedName>
</protein>
<proteinExistence type="predicted"/>
<dbReference type="Proteomes" id="UP000324222">
    <property type="component" value="Unassembled WGS sequence"/>
</dbReference>
<comment type="caution">
    <text evidence="1">The sequence shown here is derived from an EMBL/GenBank/DDBJ whole genome shotgun (WGS) entry which is preliminary data.</text>
</comment>